<keyword evidence="1" id="KW-0472">Membrane</keyword>
<evidence type="ECO:0000256" key="1">
    <source>
        <dbReference type="SAM" id="Phobius"/>
    </source>
</evidence>
<comment type="caution">
    <text evidence="2">The sequence shown here is derived from an EMBL/GenBank/DDBJ whole genome shotgun (WGS) entry which is preliminary data.</text>
</comment>
<keyword evidence="1" id="KW-1133">Transmembrane helix</keyword>
<proteinExistence type="predicted"/>
<feature type="transmembrane region" description="Helical" evidence="1">
    <location>
        <begin position="85"/>
        <end position="107"/>
    </location>
</feature>
<evidence type="ECO:0008006" key="4">
    <source>
        <dbReference type="Google" id="ProtNLM"/>
    </source>
</evidence>
<protein>
    <recommendedName>
        <fullName evidence="4">SdpI family protein</fullName>
    </recommendedName>
</protein>
<dbReference type="RefSeq" id="WP_344547889.1">
    <property type="nucleotide sequence ID" value="NZ_BAAATD010000016.1"/>
</dbReference>
<name>A0ABN3QNT9_9ACTN</name>
<dbReference type="InterPro" id="IPR025962">
    <property type="entry name" value="SdpI/YhfL"/>
</dbReference>
<dbReference type="EMBL" id="BAAATD010000016">
    <property type="protein sequence ID" value="GAA2631373.1"/>
    <property type="molecule type" value="Genomic_DNA"/>
</dbReference>
<dbReference type="Proteomes" id="UP001501509">
    <property type="component" value="Unassembled WGS sequence"/>
</dbReference>
<gene>
    <name evidence="2" type="ORF">GCM10010411_81830</name>
</gene>
<keyword evidence="1" id="KW-0812">Transmembrane</keyword>
<organism evidence="2 3">
    <name type="scientific">Actinomadura fulvescens</name>
    <dbReference type="NCBI Taxonomy" id="46160"/>
    <lineage>
        <taxon>Bacteria</taxon>
        <taxon>Bacillati</taxon>
        <taxon>Actinomycetota</taxon>
        <taxon>Actinomycetes</taxon>
        <taxon>Streptosporangiales</taxon>
        <taxon>Thermomonosporaceae</taxon>
        <taxon>Actinomadura</taxon>
    </lineage>
</organism>
<accession>A0ABN3QNT9</accession>
<feature type="transmembrane region" description="Helical" evidence="1">
    <location>
        <begin position="59"/>
        <end position="78"/>
    </location>
</feature>
<keyword evidence="3" id="KW-1185">Reference proteome</keyword>
<sequence>MNLLYGLLLLLLLLVAALTVGAVGHGAAHGMLRRNRFAGIRTRRALADDETWKLVYQSAQPWIIASCLAMGLGGMVAFGARDHSVAGTAAVVTVLFSIALIVAGAAVGHQELRRSR</sequence>
<reference evidence="2 3" key="1">
    <citation type="journal article" date="2019" name="Int. J. Syst. Evol. Microbiol.">
        <title>The Global Catalogue of Microorganisms (GCM) 10K type strain sequencing project: providing services to taxonomists for standard genome sequencing and annotation.</title>
        <authorList>
            <consortium name="The Broad Institute Genomics Platform"/>
            <consortium name="The Broad Institute Genome Sequencing Center for Infectious Disease"/>
            <person name="Wu L."/>
            <person name="Ma J."/>
        </authorList>
    </citation>
    <scope>NUCLEOTIDE SEQUENCE [LARGE SCALE GENOMIC DNA]</scope>
    <source>
        <strain evidence="2 3">JCM 6833</strain>
    </source>
</reference>
<dbReference type="Pfam" id="PF13630">
    <property type="entry name" value="SdpI"/>
    <property type="match status" value="1"/>
</dbReference>
<evidence type="ECO:0000313" key="2">
    <source>
        <dbReference type="EMBL" id="GAA2631373.1"/>
    </source>
</evidence>
<evidence type="ECO:0000313" key="3">
    <source>
        <dbReference type="Proteomes" id="UP001501509"/>
    </source>
</evidence>